<dbReference type="SUPFAM" id="SSF53901">
    <property type="entry name" value="Thiolase-like"/>
    <property type="match status" value="1"/>
</dbReference>
<dbReference type="Gene3D" id="3.40.47.40">
    <property type="entry name" value="Stage V sporulation protein AD"/>
    <property type="match status" value="1"/>
</dbReference>
<protein>
    <submittedName>
        <fullName evidence="1">Stage V sporulation protein AD</fullName>
    </submittedName>
</protein>
<dbReference type="AlphaFoldDB" id="A0A8A0RM45"/>
<name>A0A8A0RM45_9FIRM</name>
<dbReference type="NCBIfam" id="NF009069">
    <property type="entry name" value="PRK12404.1"/>
    <property type="match status" value="1"/>
</dbReference>
<dbReference type="EMBL" id="CP059066">
    <property type="protein sequence ID" value="QSQ09471.1"/>
    <property type="molecule type" value="Genomic_DNA"/>
</dbReference>
<evidence type="ECO:0000313" key="1">
    <source>
        <dbReference type="EMBL" id="QSQ09471.1"/>
    </source>
</evidence>
<dbReference type="InterPro" id="IPR016039">
    <property type="entry name" value="Thiolase-like"/>
</dbReference>
<proteinExistence type="predicted"/>
<dbReference type="KEGG" id="kme:H0A61_01837"/>
<accession>A0A8A0RM45</accession>
<organism evidence="1 2">
    <name type="scientific">Koleobacter methoxysyntrophicus</name>
    <dbReference type="NCBI Taxonomy" id="2751313"/>
    <lineage>
        <taxon>Bacteria</taxon>
        <taxon>Bacillati</taxon>
        <taxon>Bacillota</taxon>
        <taxon>Clostridia</taxon>
        <taxon>Koleobacterales</taxon>
        <taxon>Koleobacteraceae</taxon>
        <taxon>Koleobacter</taxon>
    </lineage>
</organism>
<gene>
    <name evidence="1" type="primary">spoVAD</name>
    <name evidence="1" type="ORF">H0A61_01837</name>
</gene>
<dbReference type="NCBIfam" id="TIGR02845">
    <property type="entry name" value="spore_V_AD"/>
    <property type="match status" value="1"/>
</dbReference>
<keyword evidence="2" id="KW-1185">Reference proteome</keyword>
<dbReference type="InterPro" id="IPR010894">
    <property type="entry name" value="SpoVAD"/>
</dbReference>
<reference evidence="1" key="1">
    <citation type="submission" date="2020-07" db="EMBL/GenBank/DDBJ databases">
        <title>Koleobacter methoxysyntrophicus gen. nov., sp. nov., a novel anaerobic bacterium isolated from deep subsurface oil field and proposal of Koleobacterales ord. nov. in the phylum Firmicutes.</title>
        <authorList>
            <person name="Sakamoto S."/>
            <person name="Tamaki H."/>
        </authorList>
    </citation>
    <scope>NUCLEOTIDE SEQUENCE</scope>
    <source>
        <strain evidence="1">NRmbB1</strain>
    </source>
</reference>
<sequence length="337" mass="35940">MAKKVGKQTFIFDKPPVLINTATVAGPFEGKGPLKNYFDHIYTDNLAGQDSFEKAEKEMMLNACFTVINKAKKTPKEVDLFIAGDLLNQIITSGFSALELKIPYLGIYGACSTSSEGLALASMIIESGCANLVLTATSSHNLSAERQYRYPTEYGVHRKPYNQWTVTGAGAALVASEGSGPKLTSATIGAVQDLACKDPLNMGAAMAPAAAATMLQHFADTGHGPDYYDLIVTGDLGKVGYQLVMELAAAQGGFDLSRNYHDCGLIIYDLEKQDVHAGGSGCASSALVVYSYLYKKLLDGKYNKILLAATGALHSPTSYQQGENIPTIAHAVSIEMI</sequence>
<dbReference type="NCBIfam" id="NF006160">
    <property type="entry name" value="PRK08304.1"/>
    <property type="match status" value="1"/>
</dbReference>
<evidence type="ECO:0000313" key="2">
    <source>
        <dbReference type="Proteomes" id="UP000662904"/>
    </source>
</evidence>
<dbReference type="GO" id="GO:0016746">
    <property type="term" value="F:acyltransferase activity"/>
    <property type="evidence" value="ECO:0007669"/>
    <property type="project" value="InterPro"/>
</dbReference>
<dbReference type="RefSeq" id="WP_206706827.1">
    <property type="nucleotide sequence ID" value="NZ_CP059066.1"/>
</dbReference>
<dbReference type="InterPro" id="IPR038369">
    <property type="entry name" value="SpoVAD_sf"/>
</dbReference>
<dbReference type="Proteomes" id="UP000662904">
    <property type="component" value="Chromosome"/>
</dbReference>
<dbReference type="Pfam" id="PF07451">
    <property type="entry name" value="SpoVAD"/>
    <property type="match status" value="1"/>
</dbReference>
<dbReference type="PIRSF" id="PIRSF011570">
    <property type="entry name" value="SpoVAD"/>
    <property type="match status" value="1"/>
</dbReference>